<sequence>MQPYFLAAKRAAAFVPVHYVPEGFDVVRAAVLEFQVVSVFPDVQTDNREAGSAGNGFAHQRGILVGGGDNGQFVTFQDQPRPAGAETGSSGFFEFRFEVLHGTEIALDSRFQVALQGGTGFQAFPEQAVVRVAAGVVTQYGFFVSRQLIQLGNQLFSGQVSELRQAFQRGVGIVHVGLVVFSVMDLHRLLVEVRFQSIVSVRQGWQGIAHNHLHYCRAAQVLTPRKQFVHYS</sequence>
<evidence type="ECO:0000313" key="1">
    <source>
        <dbReference type="EMBL" id="STV25598.1"/>
    </source>
</evidence>
<proteinExistence type="predicted"/>
<evidence type="ECO:0000313" key="2">
    <source>
        <dbReference type="Proteomes" id="UP000254387"/>
    </source>
</evidence>
<reference evidence="1 2" key="1">
    <citation type="submission" date="2018-06" db="EMBL/GenBank/DDBJ databases">
        <authorList>
            <consortium name="Pathogen Informatics"/>
            <person name="Doyle S."/>
        </authorList>
    </citation>
    <scope>NUCLEOTIDE SEQUENCE [LARGE SCALE GENOMIC DNA]</scope>
    <source>
        <strain evidence="1 2">NCTC5053</strain>
    </source>
</reference>
<dbReference type="Proteomes" id="UP000254387">
    <property type="component" value="Unassembled WGS sequence"/>
</dbReference>
<dbReference type="AlphaFoldDB" id="A0A378B1D3"/>
<protein>
    <submittedName>
        <fullName evidence="1">Uncharacterized protein</fullName>
    </submittedName>
</protein>
<accession>A0A378B1D3</accession>
<gene>
    <name evidence="1" type="ORF">NCTC5053_03228</name>
</gene>
<dbReference type="EMBL" id="UGMN01000004">
    <property type="protein sequence ID" value="STV25598.1"/>
    <property type="molecule type" value="Genomic_DNA"/>
</dbReference>
<name>A0A378B1D3_KLEPN</name>
<organism evidence="1 2">
    <name type="scientific">Klebsiella pneumoniae</name>
    <dbReference type="NCBI Taxonomy" id="573"/>
    <lineage>
        <taxon>Bacteria</taxon>
        <taxon>Pseudomonadati</taxon>
        <taxon>Pseudomonadota</taxon>
        <taxon>Gammaproteobacteria</taxon>
        <taxon>Enterobacterales</taxon>
        <taxon>Enterobacteriaceae</taxon>
        <taxon>Klebsiella/Raoultella group</taxon>
        <taxon>Klebsiella</taxon>
        <taxon>Klebsiella pneumoniae complex</taxon>
    </lineage>
</organism>